<evidence type="ECO:0000256" key="1">
    <source>
        <dbReference type="SAM" id="MobiDB-lite"/>
    </source>
</evidence>
<dbReference type="Proteomes" id="UP000434172">
    <property type="component" value="Unassembled WGS sequence"/>
</dbReference>
<sequence>MKQAMGFFLEPSLPIDSRPSMREPFHPRSRQTHSKSTQHTRVVGDWKLRRSNGRFPLLFLFSPPLMNMDETATRPAFALSQGREATVPARPGLAPRRVVTCHACPTAGGADETTTTTTRRDNHHQEGQLPGPRRDHPELT</sequence>
<organism evidence="2 3">
    <name type="scientific">Colletotrichum asianum</name>
    <dbReference type="NCBI Taxonomy" id="702518"/>
    <lineage>
        <taxon>Eukaryota</taxon>
        <taxon>Fungi</taxon>
        <taxon>Dikarya</taxon>
        <taxon>Ascomycota</taxon>
        <taxon>Pezizomycotina</taxon>
        <taxon>Sordariomycetes</taxon>
        <taxon>Hypocreomycetidae</taxon>
        <taxon>Glomerellales</taxon>
        <taxon>Glomerellaceae</taxon>
        <taxon>Colletotrichum</taxon>
        <taxon>Colletotrichum gloeosporioides species complex</taxon>
    </lineage>
</organism>
<keyword evidence="3" id="KW-1185">Reference proteome</keyword>
<reference evidence="2 3" key="1">
    <citation type="submission" date="2019-12" db="EMBL/GenBank/DDBJ databases">
        <title>A genome sequence resource for the geographically widespread anthracnose pathogen Colletotrichum asianum.</title>
        <authorList>
            <person name="Meng Y."/>
        </authorList>
    </citation>
    <scope>NUCLEOTIDE SEQUENCE [LARGE SCALE GENOMIC DNA]</scope>
    <source>
        <strain evidence="2 3">ICMP 18580</strain>
    </source>
</reference>
<accession>A0A8H3ZS83</accession>
<name>A0A8H3ZS83_9PEZI</name>
<feature type="compositionally biased region" description="Basic and acidic residues" evidence="1">
    <location>
        <begin position="118"/>
        <end position="140"/>
    </location>
</feature>
<dbReference type="EMBL" id="WOWK01000068">
    <property type="protein sequence ID" value="KAF0321745.1"/>
    <property type="molecule type" value="Genomic_DNA"/>
</dbReference>
<evidence type="ECO:0000313" key="2">
    <source>
        <dbReference type="EMBL" id="KAF0321745.1"/>
    </source>
</evidence>
<comment type="caution">
    <text evidence="2">The sequence shown here is derived from an EMBL/GenBank/DDBJ whole genome shotgun (WGS) entry which is preliminary data.</text>
</comment>
<feature type="region of interest" description="Disordered" evidence="1">
    <location>
        <begin position="11"/>
        <end position="45"/>
    </location>
</feature>
<evidence type="ECO:0000313" key="3">
    <source>
        <dbReference type="Proteomes" id="UP000434172"/>
    </source>
</evidence>
<protein>
    <submittedName>
        <fullName evidence="2">Uncharacterized protein</fullName>
    </submittedName>
</protein>
<proteinExistence type="predicted"/>
<feature type="region of interest" description="Disordered" evidence="1">
    <location>
        <begin position="104"/>
        <end position="140"/>
    </location>
</feature>
<dbReference type="AlphaFoldDB" id="A0A8H3ZS83"/>
<feature type="compositionally biased region" description="Basic residues" evidence="1">
    <location>
        <begin position="27"/>
        <end position="38"/>
    </location>
</feature>
<gene>
    <name evidence="2" type="ORF">GQ607_011076</name>
</gene>